<proteinExistence type="predicted"/>
<sequence length="51" mass="5553">MECHIEVFAFEQMGDAGHTAVAKIPTCETLDVHGADDITVAVHREEEARDG</sequence>
<dbReference type="EMBL" id="JABFYL010000022">
    <property type="protein sequence ID" value="NVN50194.1"/>
    <property type="molecule type" value="Genomic_DNA"/>
</dbReference>
<name>A0A850PPR8_9MYCO</name>
<evidence type="ECO:0000313" key="1">
    <source>
        <dbReference type="EMBL" id="NVN50194.1"/>
    </source>
</evidence>
<protein>
    <submittedName>
        <fullName evidence="1">Uncharacterized protein</fullName>
    </submittedName>
</protein>
<keyword evidence="2" id="KW-1185">Reference proteome</keyword>
<dbReference type="RefSeq" id="WP_178358562.1">
    <property type="nucleotide sequence ID" value="NZ_JABFYL010000022.1"/>
</dbReference>
<organism evidence="1 2">
    <name type="scientific">Mycolicibacterium hippocampi</name>
    <dbReference type="NCBI Taxonomy" id="659824"/>
    <lineage>
        <taxon>Bacteria</taxon>
        <taxon>Bacillati</taxon>
        <taxon>Actinomycetota</taxon>
        <taxon>Actinomycetes</taxon>
        <taxon>Mycobacteriales</taxon>
        <taxon>Mycobacteriaceae</taxon>
        <taxon>Mycolicibacterium</taxon>
    </lineage>
</organism>
<gene>
    <name evidence="1" type="ORF">HLY00_2371</name>
</gene>
<reference evidence="1 2" key="1">
    <citation type="submission" date="2020-05" db="EMBL/GenBank/DDBJ databases">
        <title>Draft genome sequence of Mycobacterium hippocampi DL, isolated from European seabass, Dicentrarchus labrax, reared in fish farms.</title>
        <authorList>
            <person name="Stathopoulou P."/>
            <person name="Asimakis E."/>
            <person name="Tzokas K."/>
            <person name="Batargias C."/>
            <person name="Tsiamis G."/>
        </authorList>
    </citation>
    <scope>NUCLEOTIDE SEQUENCE [LARGE SCALE GENOMIC DNA]</scope>
    <source>
        <strain evidence="1 2">DL</strain>
    </source>
</reference>
<accession>A0A850PPR8</accession>
<comment type="caution">
    <text evidence="1">The sequence shown here is derived from an EMBL/GenBank/DDBJ whole genome shotgun (WGS) entry which is preliminary data.</text>
</comment>
<dbReference type="AlphaFoldDB" id="A0A850PPR8"/>
<evidence type="ECO:0000313" key="2">
    <source>
        <dbReference type="Proteomes" id="UP000570517"/>
    </source>
</evidence>
<dbReference type="Proteomes" id="UP000570517">
    <property type="component" value="Unassembled WGS sequence"/>
</dbReference>